<dbReference type="Proteomes" id="UP001060215">
    <property type="component" value="Chromosome 2"/>
</dbReference>
<gene>
    <name evidence="1" type="ORF">LOK49_LG04G01712</name>
</gene>
<dbReference type="EMBL" id="CM045759">
    <property type="protein sequence ID" value="KAI8019465.1"/>
    <property type="molecule type" value="Genomic_DNA"/>
</dbReference>
<proteinExistence type="predicted"/>
<evidence type="ECO:0000313" key="2">
    <source>
        <dbReference type="Proteomes" id="UP001060215"/>
    </source>
</evidence>
<name>A0ACC0I1C4_9ERIC</name>
<reference evidence="1 2" key="1">
    <citation type="journal article" date="2022" name="Plant J.">
        <title>Chromosome-level genome of Camellia lanceoleosa provides a valuable resource for understanding genome evolution and self-incompatibility.</title>
        <authorList>
            <person name="Gong W."/>
            <person name="Xiao S."/>
            <person name="Wang L."/>
            <person name="Liao Z."/>
            <person name="Chang Y."/>
            <person name="Mo W."/>
            <person name="Hu G."/>
            <person name="Li W."/>
            <person name="Zhao G."/>
            <person name="Zhu H."/>
            <person name="Hu X."/>
            <person name="Ji K."/>
            <person name="Xiang X."/>
            <person name="Song Q."/>
            <person name="Yuan D."/>
            <person name="Jin S."/>
            <person name="Zhang L."/>
        </authorList>
    </citation>
    <scope>NUCLEOTIDE SEQUENCE [LARGE SCALE GENOMIC DNA]</scope>
    <source>
        <strain evidence="1">SQ_2022a</strain>
    </source>
</reference>
<accession>A0ACC0I1C4</accession>
<comment type="caution">
    <text evidence="1">The sequence shown here is derived from an EMBL/GenBank/DDBJ whole genome shotgun (WGS) entry which is preliminary data.</text>
</comment>
<keyword evidence="2" id="KW-1185">Reference proteome</keyword>
<sequence length="383" mass="44442">MAMGDEHHQSPAIARLFNSHLRLSRAVHFLFFIIGLSLGVTTSLYLKSFSFNLQASLTSPVSLSPPPPPPSPPPPPPPHATLPLTEKRLLIHNMDDEELFWRASMVPRIQEFPYKRVAKVAFMFLTKGPLPLGPLWEKFFKGHEGLYSIYVHTDPLYNQLVPENSVFHRRRIPSKPVQWGKPTMIDAERRLLANALLDFSNERFILLSDTCIPLFNFTTTYIYLVNSNQTFVASYDDPRKIGRGRYNHQMWPTISISQWRKGSQWFEVDRRLAIEIVSDRKYYPLFQEHCHPPCYTDEHYIPTLVNILSPKQNSNRTVTWVDWSRMGPHPGRFFREAISVEFLDQIRFGTNCTYNGDSTPMCFLFARKFFPNTLHPLLQLSSM</sequence>
<evidence type="ECO:0000313" key="1">
    <source>
        <dbReference type="EMBL" id="KAI8019465.1"/>
    </source>
</evidence>
<organism evidence="1 2">
    <name type="scientific">Camellia lanceoleosa</name>
    <dbReference type="NCBI Taxonomy" id="1840588"/>
    <lineage>
        <taxon>Eukaryota</taxon>
        <taxon>Viridiplantae</taxon>
        <taxon>Streptophyta</taxon>
        <taxon>Embryophyta</taxon>
        <taxon>Tracheophyta</taxon>
        <taxon>Spermatophyta</taxon>
        <taxon>Magnoliopsida</taxon>
        <taxon>eudicotyledons</taxon>
        <taxon>Gunneridae</taxon>
        <taxon>Pentapetalae</taxon>
        <taxon>asterids</taxon>
        <taxon>Ericales</taxon>
        <taxon>Theaceae</taxon>
        <taxon>Camellia</taxon>
    </lineage>
</organism>
<protein>
    <submittedName>
        <fullName evidence="1">Glycosyltransferase BC10</fullName>
    </submittedName>
</protein>